<dbReference type="PANTHER" id="PTHR34040:SF7">
    <property type="entry name" value="SURFACE PRESENTATION OF ANTIGENS PROTEIN SPAQ"/>
    <property type="match status" value="1"/>
</dbReference>
<keyword evidence="7 8" id="KW-0472">Membrane</keyword>
<evidence type="ECO:0000256" key="3">
    <source>
        <dbReference type="ARBA" id="ARBA00022475"/>
    </source>
</evidence>
<evidence type="ECO:0000313" key="10">
    <source>
        <dbReference type="Proteomes" id="UP000000238"/>
    </source>
</evidence>
<comment type="similarity">
    <text evidence="2">Belongs to the FliQ/MopD/SpaQ family.</text>
</comment>
<sequence length="90" mass="9865">MSEAEVIHYASQLLMLVLVLSMPTVIVAAVVGTLVSLVQSLTQIQDQTLSFAIKLIAVSITIMLTARWLGIEIYHFSMNILDHIELIGPS</sequence>
<keyword evidence="6" id="KW-0843">Virulence</keyword>
<keyword evidence="4 8" id="KW-0812">Transmembrane</keyword>
<accession>Q2SC31</accession>
<evidence type="ECO:0000256" key="2">
    <source>
        <dbReference type="ARBA" id="ARBA00006156"/>
    </source>
</evidence>
<protein>
    <submittedName>
        <fullName evidence="9">Type III secretory pathway, component EscS</fullName>
    </submittedName>
</protein>
<keyword evidence="3" id="KW-1003">Cell membrane</keyword>
<feature type="transmembrane region" description="Helical" evidence="8">
    <location>
        <begin position="49"/>
        <end position="69"/>
    </location>
</feature>
<dbReference type="GO" id="GO:0005886">
    <property type="term" value="C:plasma membrane"/>
    <property type="evidence" value="ECO:0007669"/>
    <property type="project" value="UniProtKB-SubCell"/>
</dbReference>
<dbReference type="RefSeq" id="WP_011398858.1">
    <property type="nucleotide sequence ID" value="NC_007645.1"/>
</dbReference>
<feature type="transmembrane region" description="Helical" evidence="8">
    <location>
        <begin position="12"/>
        <end position="37"/>
    </location>
</feature>
<dbReference type="STRING" id="349521.HCH_05112"/>
<dbReference type="PRINTS" id="PR00952">
    <property type="entry name" value="TYPE3IMQPROT"/>
</dbReference>
<dbReference type="HOGENOM" id="CLU_164516_1_1_6"/>
<dbReference type="Proteomes" id="UP000000238">
    <property type="component" value="Chromosome"/>
</dbReference>
<dbReference type="EMBL" id="CP000155">
    <property type="protein sequence ID" value="ABC31793.1"/>
    <property type="molecule type" value="Genomic_DNA"/>
</dbReference>
<dbReference type="GO" id="GO:0009306">
    <property type="term" value="P:protein secretion"/>
    <property type="evidence" value="ECO:0007669"/>
    <property type="project" value="InterPro"/>
</dbReference>
<evidence type="ECO:0000256" key="7">
    <source>
        <dbReference type="ARBA" id="ARBA00023136"/>
    </source>
</evidence>
<dbReference type="PIRSF" id="PIRSF004669">
    <property type="entry name" value="FliQ"/>
    <property type="match status" value="1"/>
</dbReference>
<dbReference type="PANTHER" id="PTHR34040">
    <property type="entry name" value="FLAGELLAR BIOSYNTHETIC PROTEIN FLIQ"/>
    <property type="match status" value="1"/>
</dbReference>
<dbReference type="InterPro" id="IPR006306">
    <property type="entry name" value="T3SS_HrpO"/>
</dbReference>
<evidence type="ECO:0000313" key="9">
    <source>
        <dbReference type="EMBL" id="ABC31793.1"/>
    </source>
</evidence>
<dbReference type="Pfam" id="PF01313">
    <property type="entry name" value="Bac_export_3"/>
    <property type="match status" value="1"/>
</dbReference>
<evidence type="ECO:0000256" key="6">
    <source>
        <dbReference type="ARBA" id="ARBA00023026"/>
    </source>
</evidence>
<dbReference type="KEGG" id="hch:HCH_05112"/>
<dbReference type="eggNOG" id="COG4794">
    <property type="taxonomic scope" value="Bacteria"/>
</dbReference>
<dbReference type="NCBIfam" id="TIGR01403">
    <property type="entry name" value="fliQ_rel_III"/>
    <property type="match status" value="1"/>
</dbReference>
<evidence type="ECO:0000256" key="5">
    <source>
        <dbReference type="ARBA" id="ARBA00022989"/>
    </source>
</evidence>
<dbReference type="AlphaFoldDB" id="Q2SC31"/>
<name>Q2SC31_HAHCH</name>
<gene>
    <name evidence="9" type="primary">yscS</name>
    <name evidence="9" type="ordered locus">HCH_05112</name>
</gene>
<dbReference type="InterPro" id="IPR002191">
    <property type="entry name" value="Bac_export_3"/>
</dbReference>
<evidence type="ECO:0000256" key="8">
    <source>
        <dbReference type="SAM" id="Phobius"/>
    </source>
</evidence>
<reference evidence="9 10" key="1">
    <citation type="journal article" date="2005" name="Nucleic Acids Res.">
        <title>Genomic blueprint of Hahella chejuensis, a marine microbe producing an algicidal agent.</title>
        <authorList>
            <person name="Jeong H."/>
            <person name="Yim J.H."/>
            <person name="Lee C."/>
            <person name="Choi S.-H."/>
            <person name="Park Y.K."/>
            <person name="Yoon S.H."/>
            <person name="Hur C.-G."/>
            <person name="Kang H.-Y."/>
            <person name="Kim D."/>
            <person name="Lee H.H."/>
            <person name="Park K.H."/>
            <person name="Park S.-H."/>
            <person name="Park H.-S."/>
            <person name="Lee H.K."/>
            <person name="Oh T.K."/>
            <person name="Kim J.F."/>
        </authorList>
    </citation>
    <scope>NUCLEOTIDE SEQUENCE [LARGE SCALE GENOMIC DNA]</scope>
    <source>
        <strain evidence="9 10">KCTC 2396</strain>
    </source>
</reference>
<organism evidence="9 10">
    <name type="scientific">Hahella chejuensis (strain KCTC 2396)</name>
    <dbReference type="NCBI Taxonomy" id="349521"/>
    <lineage>
        <taxon>Bacteria</taxon>
        <taxon>Pseudomonadati</taxon>
        <taxon>Pseudomonadota</taxon>
        <taxon>Gammaproteobacteria</taxon>
        <taxon>Oceanospirillales</taxon>
        <taxon>Hahellaceae</taxon>
        <taxon>Hahella</taxon>
    </lineage>
</organism>
<evidence type="ECO:0000256" key="1">
    <source>
        <dbReference type="ARBA" id="ARBA00004651"/>
    </source>
</evidence>
<comment type="subcellular location">
    <subcellularLocation>
        <location evidence="1">Cell membrane</location>
        <topology evidence="1">Multi-pass membrane protein</topology>
    </subcellularLocation>
</comment>
<keyword evidence="10" id="KW-1185">Reference proteome</keyword>
<evidence type="ECO:0000256" key="4">
    <source>
        <dbReference type="ARBA" id="ARBA00022692"/>
    </source>
</evidence>
<keyword evidence="5 8" id="KW-1133">Transmembrane helix</keyword>
<dbReference type="OrthoDB" id="9806440at2"/>
<proteinExistence type="inferred from homology"/>